<dbReference type="Proteomes" id="UP000187209">
    <property type="component" value="Unassembled WGS sequence"/>
</dbReference>
<feature type="coiled-coil region" evidence="1">
    <location>
        <begin position="296"/>
        <end position="435"/>
    </location>
</feature>
<sequence>MDSNPKLAGLSSKLQQNLSSALQNMPAMSKPSNFFDSLQSKPEMISRRIRSGRNPSTGLIQKVYSMSPMRPSTAATGPSYALRPDTSKAIETSKLNTRVIEGWINSTLTDAECLDIPNCMIKSDKKMPLTRYGVDRAGLLSAGIPSHDIDNIYQSLFVHSIAFYQMLQKILEHSDKKYTIITGVWKVYALLLEYCCKLDYKMIIATLNIEKKEELEELEKNYKNQLVYFEENQRVLEKSLEEAREQLRKFERKLDLEMQRKEELEDELMQKGSGHEEEVNTRIQFESKVNQMYAKQRDMETKAVNLQEVIDEMKKKLEAKTVLLNNEKKMIEDVIIARDKSENECRRLDEKFKQCDLTRIALDSRLNEAYLKIEDLSKAVSIANANYTEAINEITQKKIEVEDKKYEIEIKLSNIQKLEKMIEELKSEKSIFYKRTIELEILYNDECDKNQHYKQEYARIKESDNFYAVEYMKYKEKSDSLEKRCEDIKDEKSKLKIQLESIIQGYEEYKTQVKKAQERIEEMNKGRRVIEEQNEYLSRLLSEKNEELKDSRNMNLELKDDMECMKTRESTLENEITTLSIKLRSIEKQYEANKETMQQKINSLSDIINSEKKIRENWITKFEEEQKNHSVSSRTLIAAQDTQNELTMKLNTAILTLDEKTQILNIQLTKNSEQLEEILELRALQEEVTRKNKTLQMLYDNSERERLNMIQSHAVEIEYLNEINKENCENLKMRIEEVIFWAHLNLVLYDNKTADYDNLYSRHNDLIDLQNHTAGQLEKTIEQWNRLSMYIQELEMFTYEKLEILEDLTKKHAKLTEEHESLYKTHTEFMNLVPVELKDTENPFEVLQEKIDELSGTLKEIEFYKSNMVDFEVQYETHIITFDENTQTDIGFSFFEKNRRMSSSGTPHSGSQRVYSAKSKDAPGVIAEYPKKKKNDQMNPQSSESALREETPINMMSVYHQSFKHLKNLPAIKSNQGNLHPMPPAPPEIKRLINTANSRRKHDTNFL</sequence>
<accession>A0A1R2ARW1</accession>
<keyword evidence="1" id="KW-0175">Coiled coil</keyword>
<evidence type="ECO:0000256" key="2">
    <source>
        <dbReference type="SAM" id="MobiDB-lite"/>
    </source>
</evidence>
<reference evidence="3 4" key="1">
    <citation type="submission" date="2016-11" db="EMBL/GenBank/DDBJ databases">
        <title>The macronuclear genome of Stentor coeruleus: a giant cell with tiny introns.</title>
        <authorList>
            <person name="Slabodnick M."/>
            <person name="Ruby J.G."/>
            <person name="Reiff S.B."/>
            <person name="Swart E.C."/>
            <person name="Gosai S."/>
            <person name="Prabakaran S."/>
            <person name="Witkowska E."/>
            <person name="Larue G.E."/>
            <person name="Fisher S."/>
            <person name="Freeman R.M."/>
            <person name="Gunawardena J."/>
            <person name="Chu W."/>
            <person name="Stover N.A."/>
            <person name="Gregory B.D."/>
            <person name="Nowacki M."/>
            <person name="Derisi J."/>
            <person name="Roy S.W."/>
            <person name="Marshall W.F."/>
            <person name="Sood P."/>
        </authorList>
    </citation>
    <scope>NUCLEOTIDE SEQUENCE [LARGE SCALE GENOMIC DNA]</scope>
    <source>
        <strain evidence="3">WM001</strain>
    </source>
</reference>
<keyword evidence="4" id="KW-1185">Reference proteome</keyword>
<feature type="compositionally biased region" description="Polar residues" evidence="2">
    <location>
        <begin position="901"/>
        <end position="914"/>
    </location>
</feature>
<name>A0A1R2ARW1_9CILI</name>
<dbReference type="AlphaFoldDB" id="A0A1R2ARW1"/>
<feature type="region of interest" description="Disordered" evidence="2">
    <location>
        <begin position="900"/>
        <end position="951"/>
    </location>
</feature>
<organism evidence="3 4">
    <name type="scientific">Stentor coeruleus</name>
    <dbReference type="NCBI Taxonomy" id="5963"/>
    <lineage>
        <taxon>Eukaryota</taxon>
        <taxon>Sar</taxon>
        <taxon>Alveolata</taxon>
        <taxon>Ciliophora</taxon>
        <taxon>Postciliodesmatophora</taxon>
        <taxon>Heterotrichea</taxon>
        <taxon>Heterotrichida</taxon>
        <taxon>Stentoridae</taxon>
        <taxon>Stentor</taxon>
    </lineage>
</organism>
<evidence type="ECO:0000313" key="3">
    <source>
        <dbReference type="EMBL" id="OMJ67185.1"/>
    </source>
</evidence>
<comment type="caution">
    <text evidence="3">The sequence shown here is derived from an EMBL/GenBank/DDBJ whole genome shotgun (WGS) entry which is preliminary data.</text>
</comment>
<dbReference type="EMBL" id="MPUH01001549">
    <property type="protein sequence ID" value="OMJ67185.1"/>
    <property type="molecule type" value="Genomic_DNA"/>
</dbReference>
<dbReference type="OrthoDB" id="313593at2759"/>
<feature type="coiled-coil region" evidence="1">
    <location>
        <begin position="212"/>
        <end position="267"/>
    </location>
</feature>
<evidence type="ECO:0000313" key="4">
    <source>
        <dbReference type="Proteomes" id="UP000187209"/>
    </source>
</evidence>
<evidence type="ECO:0000256" key="1">
    <source>
        <dbReference type="SAM" id="Coils"/>
    </source>
</evidence>
<protein>
    <submittedName>
        <fullName evidence="3">Uncharacterized protein</fullName>
    </submittedName>
</protein>
<proteinExistence type="predicted"/>
<gene>
    <name evidence="3" type="ORF">SteCoe_35727</name>
</gene>
<feature type="coiled-coil region" evidence="1">
    <location>
        <begin position="471"/>
        <end position="607"/>
    </location>
</feature>